<gene>
    <name evidence="1" type="ORF">CF651_03145</name>
</gene>
<proteinExistence type="predicted"/>
<evidence type="ECO:0000313" key="1">
    <source>
        <dbReference type="EMBL" id="OXM88099.1"/>
    </source>
</evidence>
<sequence length="66" mass="7501">MSNAQRADGRCESDIIVYMEHSRVAVPKGVLYACRRSRVETVNFLGQMTHEAVRANAQRIRVAPRK</sequence>
<accession>A0A229UYS6</accession>
<dbReference type="EMBL" id="NMQW01000002">
    <property type="protein sequence ID" value="OXM88099.1"/>
    <property type="molecule type" value="Genomic_DNA"/>
</dbReference>
<reference evidence="1 2" key="1">
    <citation type="submission" date="2017-07" db="EMBL/GenBank/DDBJ databases">
        <title>Genome sequencing and assembly of Paenibacillus rigui.</title>
        <authorList>
            <person name="Mayilraj S."/>
        </authorList>
    </citation>
    <scope>NUCLEOTIDE SEQUENCE [LARGE SCALE GENOMIC DNA]</scope>
    <source>
        <strain evidence="1 2">JCM 16352</strain>
    </source>
</reference>
<protein>
    <submittedName>
        <fullName evidence="1">Uncharacterized protein</fullName>
    </submittedName>
</protein>
<evidence type="ECO:0000313" key="2">
    <source>
        <dbReference type="Proteomes" id="UP000215509"/>
    </source>
</evidence>
<dbReference type="AlphaFoldDB" id="A0A229UYS6"/>
<comment type="caution">
    <text evidence="1">The sequence shown here is derived from an EMBL/GenBank/DDBJ whole genome shotgun (WGS) entry which is preliminary data.</text>
</comment>
<name>A0A229UYS6_9BACL</name>
<keyword evidence="2" id="KW-1185">Reference proteome</keyword>
<organism evidence="1 2">
    <name type="scientific">Paenibacillus rigui</name>
    <dbReference type="NCBI Taxonomy" id="554312"/>
    <lineage>
        <taxon>Bacteria</taxon>
        <taxon>Bacillati</taxon>
        <taxon>Bacillota</taxon>
        <taxon>Bacilli</taxon>
        <taxon>Bacillales</taxon>
        <taxon>Paenibacillaceae</taxon>
        <taxon>Paenibacillus</taxon>
    </lineage>
</organism>
<dbReference type="Proteomes" id="UP000215509">
    <property type="component" value="Unassembled WGS sequence"/>
</dbReference>